<accession>A0A975T093</accession>
<name>A0A975T093_9ACTN</name>
<sequence>MEPPEPRPGQHAGVHLLRGADRAAEVDALADRLGGRVGLRGVLGDLDRRARAVRVPAPAAVWGFRWDREDMRSPRWWPQGITTSADSATGGAGDDVDGRQLLMTSSYSHEVDGCSHGARLTLVDLTDPSDLRYRHVLLVEPFLRDDGSVDVRPVTVHAGGIVWHGDHVHVAGTARGFSSFRLDDIVRAPAGDATRLRVTGDRVDAFGYRYLLPVRFTYDAHAGHGTDQLRYSFASLDRSTSPHRLVAGEYGRGEMSTRLVRYGIDPVSSLLHAEPDGRSVPLTLDDGGVPGMQGATVVDGTWFVTTSRGRYRLGSVWVGRPGELVEHRWQLSVGPEDITYWPARDQLWSLSEYPGARYVYAMPRGRFLRGTA</sequence>
<gene>
    <name evidence="1" type="ORF">KRR39_01170</name>
</gene>
<keyword evidence="2" id="KW-1185">Reference proteome</keyword>
<evidence type="ECO:0000313" key="1">
    <source>
        <dbReference type="EMBL" id="QWZ08514.1"/>
    </source>
</evidence>
<proteinExistence type="predicted"/>
<dbReference type="EMBL" id="CP077062">
    <property type="protein sequence ID" value="QWZ08514.1"/>
    <property type="molecule type" value="Genomic_DNA"/>
</dbReference>
<reference evidence="1" key="1">
    <citation type="submission" date="2021-06" db="EMBL/GenBank/DDBJ databases">
        <title>Complete genome sequence of Nocardioides sp. G188.</title>
        <authorList>
            <person name="Im W.-T."/>
        </authorList>
    </citation>
    <scope>NUCLEOTIDE SEQUENCE</scope>
    <source>
        <strain evidence="1">G188</strain>
    </source>
</reference>
<dbReference type="Proteomes" id="UP000683575">
    <property type="component" value="Chromosome"/>
</dbReference>
<evidence type="ECO:0000313" key="2">
    <source>
        <dbReference type="Proteomes" id="UP000683575"/>
    </source>
</evidence>
<dbReference type="AlphaFoldDB" id="A0A975T093"/>
<dbReference type="KEGG" id="nps:KRR39_01170"/>
<protein>
    <submittedName>
        <fullName evidence="1">Uncharacterized protein</fullName>
    </submittedName>
</protein>
<organism evidence="1 2">
    <name type="scientific">Nocardioides panacis</name>
    <dbReference type="NCBI Taxonomy" id="2849501"/>
    <lineage>
        <taxon>Bacteria</taxon>
        <taxon>Bacillati</taxon>
        <taxon>Actinomycetota</taxon>
        <taxon>Actinomycetes</taxon>
        <taxon>Propionibacteriales</taxon>
        <taxon>Nocardioidaceae</taxon>
        <taxon>Nocardioides</taxon>
    </lineage>
</organism>
<dbReference type="RefSeq" id="WP_216940004.1">
    <property type="nucleotide sequence ID" value="NZ_CP077062.1"/>
</dbReference>